<reference evidence="1" key="1">
    <citation type="submission" date="2020-05" db="EMBL/GenBank/DDBJ databases">
        <authorList>
            <person name="Chiriac C."/>
            <person name="Salcher M."/>
            <person name="Ghai R."/>
            <person name="Kavagutti S V."/>
        </authorList>
    </citation>
    <scope>NUCLEOTIDE SEQUENCE</scope>
</reference>
<dbReference type="EMBL" id="LR798349">
    <property type="protein sequence ID" value="CAB5226103.1"/>
    <property type="molecule type" value="Genomic_DNA"/>
</dbReference>
<name>A0A6J7X8Q9_9CAUD</name>
<gene>
    <name evidence="1" type="ORF">UFOVP754_42</name>
</gene>
<organism evidence="1">
    <name type="scientific">uncultured Caudovirales phage</name>
    <dbReference type="NCBI Taxonomy" id="2100421"/>
    <lineage>
        <taxon>Viruses</taxon>
        <taxon>Duplodnaviria</taxon>
        <taxon>Heunggongvirae</taxon>
        <taxon>Uroviricota</taxon>
        <taxon>Caudoviricetes</taxon>
        <taxon>Peduoviridae</taxon>
        <taxon>Maltschvirus</taxon>
        <taxon>Maltschvirus maltsch</taxon>
    </lineage>
</organism>
<sequence length="64" mass="7145">MKLKDRYFAPTPANIKRFLLVIKAVFTAAAGTAYVQGDPTFAFWIAIGTVAINEILQFTHEDNK</sequence>
<accession>A0A6J7X8Q9</accession>
<protein>
    <submittedName>
        <fullName evidence="1">Uncharacterized protein</fullName>
    </submittedName>
</protein>
<proteinExistence type="predicted"/>
<evidence type="ECO:0000313" key="1">
    <source>
        <dbReference type="EMBL" id="CAB5226103.1"/>
    </source>
</evidence>